<gene>
    <name evidence="1" type="ORF">LTSEINV_6245</name>
</gene>
<accession>G5NLY2</accession>
<comment type="caution">
    <text evidence="1">The sequence shown here is derived from an EMBL/GenBank/DDBJ whole genome shotgun (WGS) entry which is preliminary data.</text>
</comment>
<protein>
    <submittedName>
        <fullName evidence="1">Uncharacterized protein</fullName>
    </submittedName>
</protein>
<reference evidence="1 2" key="1">
    <citation type="journal article" date="2011" name="BMC Genomics">
        <title>Genome sequencing reveals diversification of virulence factor content and possible host adaptation in distinct subpopulations of Salmonella enterica.</title>
        <authorList>
            <person name="den Bakker H.C."/>
            <person name="Moreno Switt A.I."/>
            <person name="Govoni G."/>
            <person name="Cummings C.A."/>
            <person name="Ranieri M.L."/>
            <person name="Degoricija L."/>
            <person name="Hoelzer K."/>
            <person name="Rodriguez-Rivera L.D."/>
            <person name="Brown S."/>
            <person name="Bolchacova E."/>
            <person name="Furtado M.R."/>
            <person name="Wiedmann M."/>
        </authorList>
    </citation>
    <scope>NUCLEOTIDE SEQUENCE [LARGE SCALE GENOMIC DNA]</scope>
    <source>
        <strain evidence="1 2">R8-3668</strain>
    </source>
</reference>
<evidence type="ECO:0000313" key="2">
    <source>
        <dbReference type="Proteomes" id="UP000003532"/>
    </source>
</evidence>
<organism evidence="1 2">
    <name type="scientific">Salmonella enterica subsp. enterica serovar Inverness str. R8-3668</name>
    <dbReference type="NCBI Taxonomy" id="913075"/>
    <lineage>
        <taxon>Bacteria</taxon>
        <taxon>Pseudomonadati</taxon>
        <taxon>Pseudomonadota</taxon>
        <taxon>Gammaproteobacteria</taxon>
        <taxon>Enterobacterales</taxon>
        <taxon>Enterobacteriaceae</taxon>
        <taxon>Salmonella</taxon>
    </lineage>
</organism>
<dbReference type="AlphaFoldDB" id="G5NLY2"/>
<name>G5NLY2_SALET</name>
<dbReference type="Proteomes" id="UP000003532">
    <property type="component" value="Unassembled WGS sequence"/>
</dbReference>
<dbReference type="EMBL" id="AFCO01002025">
    <property type="protein sequence ID" value="EHC47948.1"/>
    <property type="molecule type" value="Genomic_DNA"/>
</dbReference>
<evidence type="ECO:0000313" key="1">
    <source>
        <dbReference type="EMBL" id="EHC47948.1"/>
    </source>
</evidence>
<proteinExistence type="predicted"/>
<feature type="non-terminal residue" evidence="1">
    <location>
        <position position="36"/>
    </location>
</feature>
<sequence length="36" mass="3905">MLTKSAIFDAVIHPPQDASSIFHGLFMAGARIFADQ</sequence>